<reference evidence="3 4" key="1">
    <citation type="submission" date="2018-07" db="EMBL/GenBank/DDBJ databases">
        <title>Pseudomonas laoshanensis sp. nov., isolated from soil.</title>
        <authorList>
            <person name="Sun J."/>
            <person name="Yu L."/>
            <person name="Wang M."/>
            <person name="Zhang C."/>
        </authorList>
    </citation>
    <scope>NUCLEOTIDE SEQUENCE [LARGE SCALE GENOMIC DNA]</scope>
    <source>
        <strain evidence="3 4">Y22</strain>
    </source>
</reference>
<dbReference type="OrthoDB" id="6901570at2"/>
<evidence type="ECO:0000256" key="1">
    <source>
        <dbReference type="SAM" id="MobiDB-lite"/>
    </source>
</evidence>
<dbReference type="InterPro" id="IPR025419">
    <property type="entry name" value="DUF4142"/>
</dbReference>
<comment type="caution">
    <text evidence="3">The sequence shown here is derived from an EMBL/GenBank/DDBJ whole genome shotgun (WGS) entry which is preliminary data.</text>
</comment>
<dbReference type="PANTHER" id="PTHR38593:SF1">
    <property type="entry name" value="BLR2558 PROTEIN"/>
    <property type="match status" value="1"/>
</dbReference>
<evidence type="ECO:0000313" key="3">
    <source>
        <dbReference type="EMBL" id="KAA0693206.1"/>
    </source>
</evidence>
<gene>
    <name evidence="3" type="ORF">DT594_15125</name>
</gene>
<evidence type="ECO:0000313" key="4">
    <source>
        <dbReference type="Proteomes" id="UP000463138"/>
    </source>
</evidence>
<dbReference type="Pfam" id="PF13628">
    <property type="entry name" value="DUF4142"/>
    <property type="match status" value="1"/>
</dbReference>
<dbReference type="EMBL" id="QOVF01000005">
    <property type="protein sequence ID" value="KAA0693206.1"/>
    <property type="molecule type" value="Genomic_DNA"/>
</dbReference>
<keyword evidence="4" id="KW-1185">Reference proteome</keyword>
<feature type="domain" description="DUF4142" evidence="2">
    <location>
        <begin position="138"/>
        <end position="269"/>
    </location>
</feature>
<dbReference type="PANTHER" id="PTHR38593">
    <property type="entry name" value="BLR2558 PROTEIN"/>
    <property type="match status" value="1"/>
</dbReference>
<dbReference type="AlphaFoldDB" id="A0A7V7KUC2"/>
<sequence>MRLRWPGCTSRCGRLRRTHIGGACCVGRDRQRLATELSGLQLLHFTVHFRGERLQSCRHPISKKENYMQKIQLIPACLALACSLAAGTVFAQETGSMGEERTQTTGPTGTPGTTGQGGSADPTGESLEPSHVTGIPAERFVNEASAKSYALIEMSEAALEQGTAEVQQFAQRVIDQQRVINQQLRSLAEADELDIAEDANLVDQGRTMVLQLRDGESFDQAYADNLAGVARELADLFESAQASNHGELSEYAKATLPQLQSQRDAAVQMAAADAE</sequence>
<organism evidence="3 4">
    <name type="scientific">Halopseudomonas laoshanensis</name>
    <dbReference type="NCBI Taxonomy" id="2268758"/>
    <lineage>
        <taxon>Bacteria</taxon>
        <taxon>Pseudomonadati</taxon>
        <taxon>Pseudomonadota</taxon>
        <taxon>Gammaproteobacteria</taxon>
        <taxon>Pseudomonadales</taxon>
        <taxon>Pseudomonadaceae</taxon>
        <taxon>Halopseudomonas</taxon>
    </lineage>
</organism>
<name>A0A7V7KUC2_9GAMM</name>
<evidence type="ECO:0000259" key="2">
    <source>
        <dbReference type="Pfam" id="PF13628"/>
    </source>
</evidence>
<dbReference type="Proteomes" id="UP000463138">
    <property type="component" value="Unassembled WGS sequence"/>
</dbReference>
<protein>
    <submittedName>
        <fullName evidence="3">DUF4142 domain-containing protein</fullName>
    </submittedName>
</protein>
<accession>A0A7V7KUC2</accession>
<proteinExistence type="predicted"/>
<feature type="region of interest" description="Disordered" evidence="1">
    <location>
        <begin position="95"/>
        <end position="131"/>
    </location>
</feature>